<proteinExistence type="predicted"/>
<sequence>MGVRELLTGAGPGLFGGVERVRHSEVDFTGCPSRGRLPPGTAAAGGEARPGAGGIREAVSRAGFGRWHQGCAVSRFRMRGIRGARFGMRGAGALLAMPVPVPDLGDFRGLVGGAPRRWLGATFKR</sequence>
<comment type="caution">
    <text evidence="2">The sequence shown here is derived from an EMBL/GenBank/DDBJ whole genome shotgun (WGS) entry which is preliminary data.</text>
</comment>
<organism evidence="2 3">
    <name type="scientific">Streptomyces avermitilis</name>
    <dbReference type="NCBI Taxonomy" id="33903"/>
    <lineage>
        <taxon>Bacteria</taxon>
        <taxon>Bacillati</taxon>
        <taxon>Actinomycetota</taxon>
        <taxon>Actinomycetes</taxon>
        <taxon>Kitasatosporales</taxon>
        <taxon>Streptomycetaceae</taxon>
        <taxon>Streptomyces</taxon>
    </lineage>
</organism>
<accession>A0A4D4LUF3</accession>
<evidence type="ECO:0000256" key="1">
    <source>
        <dbReference type="SAM" id="MobiDB-lite"/>
    </source>
</evidence>
<gene>
    <name evidence="2" type="ORF">SAV14893_035170</name>
</gene>
<evidence type="ECO:0000313" key="3">
    <source>
        <dbReference type="Proteomes" id="UP000302139"/>
    </source>
</evidence>
<feature type="region of interest" description="Disordered" evidence="1">
    <location>
        <begin position="29"/>
        <end position="52"/>
    </location>
</feature>
<dbReference type="Proteomes" id="UP000302139">
    <property type="component" value="Unassembled WGS sequence"/>
</dbReference>
<dbReference type="AlphaFoldDB" id="A0A4D4LUF3"/>
<dbReference type="EMBL" id="BJHX01000001">
    <property type="protein sequence ID" value="GDY64124.1"/>
    <property type="molecule type" value="Genomic_DNA"/>
</dbReference>
<reference evidence="2 3" key="1">
    <citation type="submission" date="2019-04" db="EMBL/GenBank/DDBJ databases">
        <title>Draft genome sequences of Streptomyces avermitilis NBRC 14893.</title>
        <authorList>
            <person name="Komaki H."/>
            <person name="Tamura T."/>
            <person name="Hosoyama A."/>
        </authorList>
    </citation>
    <scope>NUCLEOTIDE SEQUENCE [LARGE SCALE GENOMIC DNA]</scope>
    <source>
        <strain evidence="2 3">NBRC 14893</strain>
    </source>
</reference>
<feature type="compositionally biased region" description="Low complexity" evidence="1">
    <location>
        <begin position="39"/>
        <end position="50"/>
    </location>
</feature>
<evidence type="ECO:0000313" key="2">
    <source>
        <dbReference type="EMBL" id="GDY64124.1"/>
    </source>
</evidence>
<name>A0A4D4LUF3_STRAX</name>
<protein>
    <submittedName>
        <fullName evidence="2">Uncharacterized protein</fullName>
    </submittedName>
</protein>